<dbReference type="EMBL" id="FJNB01000003">
    <property type="protein sequence ID" value="CZQ86673.1"/>
    <property type="molecule type" value="Genomic_DNA"/>
</dbReference>
<dbReference type="Proteomes" id="UP000076878">
    <property type="component" value="Unassembled WGS sequence"/>
</dbReference>
<gene>
    <name evidence="2" type="ORF">SAMN05216375_10218</name>
    <name evidence="1" type="ORF">TR210_542</name>
</gene>
<organism evidence="1 3">
    <name type="scientific">Trichococcus ilyis</name>
    <dbReference type="NCBI Taxonomy" id="640938"/>
    <lineage>
        <taxon>Bacteria</taxon>
        <taxon>Bacillati</taxon>
        <taxon>Bacillota</taxon>
        <taxon>Bacilli</taxon>
        <taxon>Lactobacillales</taxon>
        <taxon>Carnobacteriaceae</taxon>
        <taxon>Trichococcus</taxon>
    </lineage>
</organism>
<dbReference type="Proteomes" id="UP000199280">
    <property type="component" value="Unassembled WGS sequence"/>
</dbReference>
<dbReference type="EMBL" id="FNYT01000002">
    <property type="protein sequence ID" value="SEI61942.1"/>
    <property type="molecule type" value="Genomic_DNA"/>
</dbReference>
<dbReference type="STRING" id="640938.TR210_542"/>
<reference evidence="1 3" key="1">
    <citation type="submission" date="2016-02" db="EMBL/GenBank/DDBJ databases">
        <authorList>
            <person name="Wen L."/>
            <person name="He K."/>
            <person name="Yang H."/>
        </authorList>
    </citation>
    <scope>NUCLEOTIDE SEQUENCE [LARGE SCALE GENOMIC DNA]</scope>
    <source>
        <strain evidence="1">Trichococcus_R210</strain>
    </source>
</reference>
<evidence type="ECO:0000313" key="4">
    <source>
        <dbReference type="Proteomes" id="UP000199280"/>
    </source>
</evidence>
<keyword evidence="4" id="KW-1185">Reference proteome</keyword>
<name>A0A143YGV2_9LACT</name>
<evidence type="ECO:0000313" key="1">
    <source>
        <dbReference type="EMBL" id="CZQ86673.1"/>
    </source>
</evidence>
<evidence type="ECO:0000313" key="3">
    <source>
        <dbReference type="Proteomes" id="UP000076878"/>
    </source>
</evidence>
<accession>A0A143YGV2</accession>
<sequence length="61" mass="6701">MCPSINNQKSKEAPGARFRLLLYIYAEMDFFEGLLKCSAPVNGGFAGVQLIFCLRSPMGQA</sequence>
<dbReference type="AlphaFoldDB" id="A0A143YGV2"/>
<protein>
    <submittedName>
        <fullName evidence="1">Uncharacterized protein</fullName>
    </submittedName>
</protein>
<reference evidence="2 4" key="2">
    <citation type="submission" date="2016-10" db="EMBL/GenBank/DDBJ databases">
        <authorList>
            <person name="Varghese N."/>
            <person name="Submissions S."/>
        </authorList>
    </citation>
    <scope>NUCLEOTIDE SEQUENCE [LARGE SCALE GENOMIC DNA]</scope>
    <source>
        <strain evidence="2 4">DSM 22150</strain>
    </source>
</reference>
<evidence type="ECO:0000313" key="2">
    <source>
        <dbReference type="EMBL" id="SEI61942.1"/>
    </source>
</evidence>
<proteinExistence type="predicted"/>